<evidence type="ECO:0000313" key="3">
    <source>
        <dbReference type="EMBL" id="QFU98489.1"/>
    </source>
</evidence>
<dbReference type="AlphaFoldDB" id="A0A5P9QAV6"/>
<dbReference type="SUPFAM" id="SSF47413">
    <property type="entry name" value="lambda repressor-like DNA-binding domains"/>
    <property type="match status" value="1"/>
</dbReference>
<gene>
    <name evidence="3" type="ORF">KDY119_02005</name>
</gene>
<dbReference type="Gene3D" id="3.30.450.180">
    <property type="match status" value="1"/>
</dbReference>
<sequence>MGDLVGAYLRARRAMVRPEDVELQVGLGWRRVAGLRREELADVAGMSREYYTRLEQGQSVQPSQQVLRSLARALLLDTDGTRHLMRLARIDAGEEELVPARPAAVTRAASALLGSVPSTPAVVVDRNQDIVVANSLARRIGHDRVTPSRNLVQLAFGSVYRRLTPRWVRAAAWAAAALRFYGDPRDARYGEVLADVRAAHGERFDAIWDRQEAHGFRLTAVDVPDGEGETRKALVQGLEISASGLHLLVCHAVESSDHELQDGRGADGSEGDAGLDLVA</sequence>
<name>A0A5P9QAV6_9MICO</name>
<dbReference type="InterPro" id="IPR001387">
    <property type="entry name" value="Cro/C1-type_HTH"/>
</dbReference>
<dbReference type="GO" id="GO:0003677">
    <property type="term" value="F:DNA binding"/>
    <property type="evidence" value="ECO:0007669"/>
    <property type="project" value="InterPro"/>
</dbReference>
<dbReference type="Proteomes" id="UP000326702">
    <property type="component" value="Chromosome"/>
</dbReference>
<feature type="region of interest" description="Disordered" evidence="1">
    <location>
        <begin position="259"/>
        <end position="279"/>
    </location>
</feature>
<keyword evidence="4" id="KW-1185">Reference proteome</keyword>
<dbReference type="SMART" id="SM00530">
    <property type="entry name" value="HTH_XRE"/>
    <property type="match status" value="1"/>
</dbReference>
<dbReference type="EMBL" id="CP045529">
    <property type="protein sequence ID" value="QFU98489.1"/>
    <property type="molecule type" value="Genomic_DNA"/>
</dbReference>
<accession>A0A5P9QAV6</accession>
<dbReference type="CDD" id="cd00093">
    <property type="entry name" value="HTH_XRE"/>
    <property type="match status" value="1"/>
</dbReference>
<dbReference type="PROSITE" id="PS50943">
    <property type="entry name" value="HTH_CROC1"/>
    <property type="match status" value="1"/>
</dbReference>
<evidence type="ECO:0000256" key="1">
    <source>
        <dbReference type="SAM" id="MobiDB-lite"/>
    </source>
</evidence>
<feature type="domain" description="HTH cro/C1-type" evidence="2">
    <location>
        <begin position="29"/>
        <end position="81"/>
    </location>
</feature>
<dbReference type="InterPro" id="IPR041413">
    <property type="entry name" value="MLTR_LBD"/>
</dbReference>
<dbReference type="RefSeq" id="WP_051136516.1">
    <property type="nucleotide sequence ID" value="NZ_BAABIH010000002.1"/>
</dbReference>
<dbReference type="InterPro" id="IPR010982">
    <property type="entry name" value="Lambda_DNA-bd_dom_sf"/>
</dbReference>
<dbReference type="Pfam" id="PF17765">
    <property type="entry name" value="MLTR_LBD"/>
    <property type="match status" value="1"/>
</dbReference>
<protein>
    <recommendedName>
        <fullName evidence="2">HTH cro/C1-type domain-containing protein</fullName>
    </recommendedName>
</protein>
<dbReference type="Pfam" id="PF13560">
    <property type="entry name" value="HTH_31"/>
    <property type="match status" value="1"/>
</dbReference>
<reference evidence="3 4" key="1">
    <citation type="submission" date="2019-10" db="EMBL/GenBank/DDBJ databases">
        <title>Genome sequence of Luteimicrobium xylanilyticum HY-24.</title>
        <authorList>
            <person name="Kim D.Y."/>
            <person name="Park H.-Y."/>
        </authorList>
    </citation>
    <scope>NUCLEOTIDE SEQUENCE [LARGE SCALE GENOMIC DNA]</scope>
    <source>
        <strain evidence="3 4">HY-24</strain>
    </source>
</reference>
<dbReference type="OrthoDB" id="3518652at2"/>
<dbReference type="PANTHER" id="PTHR35010">
    <property type="entry name" value="BLL4672 PROTEIN-RELATED"/>
    <property type="match status" value="1"/>
</dbReference>
<dbReference type="Gene3D" id="1.10.260.40">
    <property type="entry name" value="lambda repressor-like DNA-binding domains"/>
    <property type="match status" value="1"/>
</dbReference>
<organism evidence="3 4">
    <name type="scientific">Luteimicrobium xylanilyticum</name>
    <dbReference type="NCBI Taxonomy" id="1133546"/>
    <lineage>
        <taxon>Bacteria</taxon>
        <taxon>Bacillati</taxon>
        <taxon>Actinomycetota</taxon>
        <taxon>Actinomycetes</taxon>
        <taxon>Micrococcales</taxon>
        <taxon>Luteimicrobium</taxon>
    </lineage>
</organism>
<evidence type="ECO:0000313" key="4">
    <source>
        <dbReference type="Proteomes" id="UP000326702"/>
    </source>
</evidence>
<proteinExistence type="predicted"/>
<evidence type="ECO:0000259" key="2">
    <source>
        <dbReference type="PROSITE" id="PS50943"/>
    </source>
</evidence>
<dbReference type="PANTHER" id="PTHR35010:SF2">
    <property type="entry name" value="BLL4672 PROTEIN"/>
    <property type="match status" value="1"/>
</dbReference>
<dbReference type="KEGG" id="lxl:KDY119_02005"/>